<dbReference type="GO" id="GO:0003755">
    <property type="term" value="F:peptidyl-prolyl cis-trans isomerase activity"/>
    <property type="evidence" value="ECO:0007669"/>
    <property type="project" value="UniProtKB-KW"/>
</dbReference>
<keyword evidence="6" id="KW-1185">Reference proteome</keyword>
<organism evidence="5 6">
    <name type="scientific">Alteromonas genovensis</name>
    <dbReference type="NCBI Taxonomy" id="471225"/>
    <lineage>
        <taxon>Bacteria</taxon>
        <taxon>Pseudomonadati</taxon>
        <taxon>Pseudomonadota</taxon>
        <taxon>Gammaproteobacteria</taxon>
        <taxon>Alteromonadales</taxon>
        <taxon>Alteromonadaceae</taxon>
        <taxon>Alteromonas/Salinimonas group</taxon>
        <taxon>Alteromonas</taxon>
    </lineage>
</organism>
<sequence length="331" mass="36474">MYSSTQLSCSYRKQHTGSSLNNATTNNVIAPSPSKPLGLLGLMIACVVVFAITYSAKAHSADNPVALMSGSSNHWYKVPSEDTVTFTTEYGDVVIALNPSLAPKHVERFKALIKSGFYDKQYFYRVVDGFVAQAGSNDTHDKEQISPALLADIPAEFTLPLSQIVDVVESRDMFAPKTGFLDGFAVGLDEQRGEMWGLHCPGTVAFARNSEKDTASTEFYIVIGQAPRHLDRNMSVVGRVVSGMPALQKLPRGDAQYGGVIQEVTDNSKIGRALVHSDNHPNYYIQQPKHEEYLSRTNTGKTLDNPFFHDKVYAPRPVDICYYKTKATLNP</sequence>
<evidence type="ECO:0000256" key="3">
    <source>
        <dbReference type="ARBA" id="ARBA00023235"/>
    </source>
</evidence>
<evidence type="ECO:0000313" key="6">
    <source>
        <dbReference type="Proteomes" id="UP000471381"/>
    </source>
</evidence>
<dbReference type="EMBL" id="JAAAWO010000003">
    <property type="protein sequence ID" value="NDW15022.1"/>
    <property type="molecule type" value="Genomic_DNA"/>
</dbReference>
<dbReference type="PANTHER" id="PTHR43246">
    <property type="entry name" value="PEPTIDYL-PROLYL CIS-TRANS ISOMERASE CYP38, CHLOROPLASTIC"/>
    <property type="match status" value="1"/>
</dbReference>
<proteinExistence type="predicted"/>
<dbReference type="Pfam" id="PF00160">
    <property type="entry name" value="Pro_isomerase"/>
    <property type="match status" value="1"/>
</dbReference>
<gene>
    <name evidence="5" type="ORF">GTQ48_05695</name>
</gene>
<dbReference type="Proteomes" id="UP000471381">
    <property type="component" value="Unassembled WGS sequence"/>
</dbReference>
<evidence type="ECO:0000256" key="2">
    <source>
        <dbReference type="ARBA" id="ARBA00023110"/>
    </source>
</evidence>
<dbReference type="AlphaFoldDB" id="A0A6N9TEX1"/>
<dbReference type="InterPro" id="IPR002130">
    <property type="entry name" value="Cyclophilin-type_PPIase_dom"/>
</dbReference>
<dbReference type="Gene3D" id="2.40.100.10">
    <property type="entry name" value="Cyclophilin-like"/>
    <property type="match status" value="1"/>
</dbReference>
<name>A0A6N9TEX1_9ALTE</name>
<keyword evidence="2" id="KW-0697">Rotamase</keyword>
<accession>A0A6N9TEX1</accession>
<keyword evidence="3 5" id="KW-0413">Isomerase</keyword>
<evidence type="ECO:0000259" key="4">
    <source>
        <dbReference type="PROSITE" id="PS50072"/>
    </source>
</evidence>
<evidence type="ECO:0000313" key="5">
    <source>
        <dbReference type="EMBL" id="NDW15022.1"/>
    </source>
</evidence>
<reference evidence="5 6" key="1">
    <citation type="submission" date="2020-01" db="EMBL/GenBank/DDBJ databases">
        <title>Genomes of bacteria type strains.</title>
        <authorList>
            <person name="Chen J."/>
            <person name="Zhu S."/>
            <person name="Yang J."/>
        </authorList>
    </citation>
    <scope>NUCLEOTIDE SEQUENCE [LARGE SCALE GENOMIC DNA]</scope>
    <source>
        <strain evidence="5 6">LMG 24078</strain>
    </source>
</reference>
<dbReference type="InterPro" id="IPR029000">
    <property type="entry name" value="Cyclophilin-like_dom_sf"/>
</dbReference>
<comment type="caution">
    <text evidence="5">The sequence shown here is derived from an EMBL/GenBank/DDBJ whole genome shotgun (WGS) entry which is preliminary data.</text>
</comment>
<feature type="domain" description="PPIase cyclophilin-type" evidence="4">
    <location>
        <begin position="80"/>
        <end position="275"/>
    </location>
</feature>
<protein>
    <recommendedName>
        <fullName evidence="1">peptidylprolyl isomerase</fullName>
        <ecNumber evidence="1">5.2.1.8</ecNumber>
    </recommendedName>
</protein>
<evidence type="ECO:0000256" key="1">
    <source>
        <dbReference type="ARBA" id="ARBA00013194"/>
    </source>
</evidence>
<dbReference type="InterPro" id="IPR044665">
    <property type="entry name" value="E_coli_cyclophilin_A-like"/>
</dbReference>
<dbReference type="EC" id="5.2.1.8" evidence="1"/>
<dbReference type="SUPFAM" id="SSF50891">
    <property type="entry name" value="Cyclophilin-like"/>
    <property type="match status" value="1"/>
</dbReference>
<dbReference type="PROSITE" id="PS50072">
    <property type="entry name" value="CSA_PPIASE_2"/>
    <property type="match status" value="1"/>
</dbReference>